<dbReference type="KEGG" id="deo:CAY53_06585"/>
<evidence type="ECO:0000313" key="3">
    <source>
        <dbReference type="EMBL" id="AVD71191.1"/>
    </source>
</evidence>
<keyword evidence="4" id="KW-1185">Reference proteome</keyword>
<dbReference type="InterPro" id="IPR025246">
    <property type="entry name" value="IS30-like_HTH"/>
</dbReference>
<protein>
    <recommendedName>
        <fullName evidence="2">Transposase IS30-like HTH domain-containing protein</fullName>
    </recommendedName>
</protein>
<organism evidence="3 4">
    <name type="scientific">Desulfobulbus oralis</name>
    <dbReference type="NCBI Taxonomy" id="1986146"/>
    <lineage>
        <taxon>Bacteria</taxon>
        <taxon>Pseudomonadati</taxon>
        <taxon>Thermodesulfobacteriota</taxon>
        <taxon>Desulfobulbia</taxon>
        <taxon>Desulfobulbales</taxon>
        <taxon>Desulfobulbaceae</taxon>
        <taxon>Desulfobulbus</taxon>
    </lineage>
</organism>
<dbReference type="GO" id="GO:0004803">
    <property type="term" value="F:transposase activity"/>
    <property type="evidence" value="ECO:0007669"/>
    <property type="project" value="TreeGrafter"/>
</dbReference>
<sequence length="85" mass="9649">MSHSHLTLEERIRIELFVSMGLSCREMARRLGRSHSTLSRELRRNVGSAKRGYRAQSAERACPETTKESKALPLYESARTACLGR</sequence>
<dbReference type="EMBL" id="CP021255">
    <property type="protein sequence ID" value="AVD71191.1"/>
    <property type="molecule type" value="Genomic_DNA"/>
</dbReference>
<reference evidence="3" key="1">
    <citation type="submission" date="2017-05" db="EMBL/GenBank/DDBJ databases">
        <authorList>
            <person name="Song R."/>
            <person name="Chenine A.L."/>
            <person name="Ruprecht R.M."/>
        </authorList>
    </citation>
    <scope>NUCLEOTIDE SEQUENCE</scope>
    <source>
        <strain evidence="3">ORNL</strain>
    </source>
</reference>
<dbReference type="InterPro" id="IPR009057">
    <property type="entry name" value="Homeodomain-like_sf"/>
</dbReference>
<dbReference type="Pfam" id="PF13936">
    <property type="entry name" value="HTH_38"/>
    <property type="match status" value="1"/>
</dbReference>
<reference evidence="3" key="2">
    <citation type="journal article" date="2018" name="MBio">
        <title>Insights into the evolution of host association through the isolation and characterization of a novel human periodontal pathobiont, Desulfobulbus oralis.</title>
        <authorList>
            <person name="Cross K.L."/>
            <person name="Chirania P."/>
            <person name="Xiong W."/>
            <person name="Beall C.J."/>
            <person name="Elkins J.G."/>
            <person name="Giannone R.J."/>
            <person name="Griffen A.L."/>
            <person name="Guss A.M."/>
            <person name="Hettich R.L."/>
            <person name="Joshi S.S."/>
            <person name="Mokrzan E.M."/>
            <person name="Martin R.K."/>
            <person name="Zhulin I.B."/>
            <person name="Leys E.J."/>
            <person name="Podar M."/>
        </authorList>
    </citation>
    <scope>NUCLEOTIDE SEQUENCE [LARGE SCALE GENOMIC DNA]</scope>
    <source>
        <strain evidence="3">ORNL</strain>
    </source>
</reference>
<feature type="domain" description="Transposase IS30-like HTH" evidence="2">
    <location>
        <begin position="2"/>
        <end position="45"/>
    </location>
</feature>
<dbReference type="InterPro" id="IPR051917">
    <property type="entry name" value="Transposase-Integrase"/>
</dbReference>
<evidence type="ECO:0000256" key="1">
    <source>
        <dbReference type="SAM" id="MobiDB-lite"/>
    </source>
</evidence>
<dbReference type="GO" id="GO:0005829">
    <property type="term" value="C:cytosol"/>
    <property type="evidence" value="ECO:0007669"/>
    <property type="project" value="TreeGrafter"/>
</dbReference>
<name>A0A2L1GNC6_9BACT</name>
<dbReference type="AlphaFoldDB" id="A0A2L1GNC6"/>
<dbReference type="Proteomes" id="UP000239867">
    <property type="component" value="Chromosome"/>
</dbReference>
<accession>A0A2L1GNC6</accession>
<dbReference type="SUPFAM" id="SSF46689">
    <property type="entry name" value="Homeodomain-like"/>
    <property type="match status" value="1"/>
</dbReference>
<gene>
    <name evidence="3" type="ORF">CAY53_06585</name>
</gene>
<evidence type="ECO:0000259" key="2">
    <source>
        <dbReference type="Pfam" id="PF13936"/>
    </source>
</evidence>
<dbReference type="GO" id="GO:0032196">
    <property type="term" value="P:transposition"/>
    <property type="evidence" value="ECO:0007669"/>
    <property type="project" value="TreeGrafter"/>
</dbReference>
<dbReference type="PANTHER" id="PTHR10948">
    <property type="entry name" value="TRANSPOSASE"/>
    <property type="match status" value="1"/>
</dbReference>
<evidence type="ECO:0000313" key="4">
    <source>
        <dbReference type="Proteomes" id="UP000239867"/>
    </source>
</evidence>
<dbReference type="PANTHER" id="PTHR10948:SF23">
    <property type="entry name" value="TRANSPOSASE INSI FOR INSERTION SEQUENCE ELEMENT IS30A-RELATED"/>
    <property type="match status" value="1"/>
</dbReference>
<dbReference type="Gene3D" id="1.10.10.60">
    <property type="entry name" value="Homeodomain-like"/>
    <property type="match status" value="1"/>
</dbReference>
<feature type="region of interest" description="Disordered" evidence="1">
    <location>
        <begin position="44"/>
        <end position="68"/>
    </location>
</feature>
<dbReference type="OrthoDB" id="9803231at2"/>
<proteinExistence type="predicted"/>